<feature type="region of interest" description="Disordered" evidence="1">
    <location>
        <begin position="143"/>
        <end position="173"/>
    </location>
</feature>
<keyword evidence="3" id="KW-1185">Reference proteome</keyword>
<evidence type="ECO:0000313" key="2">
    <source>
        <dbReference type="EMBL" id="KNC99482.1"/>
    </source>
</evidence>
<gene>
    <name evidence="2" type="ORF">SPPG_05716</name>
</gene>
<dbReference type="GeneID" id="27689075"/>
<dbReference type="InParanoid" id="A0A0L0HEF4"/>
<proteinExistence type="predicted"/>
<dbReference type="VEuPathDB" id="FungiDB:SPPG_05716"/>
<protein>
    <submittedName>
        <fullName evidence="2">Uncharacterized protein</fullName>
    </submittedName>
</protein>
<name>A0A0L0HEF4_SPIPD</name>
<organism evidence="2 3">
    <name type="scientific">Spizellomyces punctatus (strain DAOM BR117)</name>
    <dbReference type="NCBI Taxonomy" id="645134"/>
    <lineage>
        <taxon>Eukaryota</taxon>
        <taxon>Fungi</taxon>
        <taxon>Fungi incertae sedis</taxon>
        <taxon>Chytridiomycota</taxon>
        <taxon>Chytridiomycota incertae sedis</taxon>
        <taxon>Chytridiomycetes</taxon>
        <taxon>Spizellomycetales</taxon>
        <taxon>Spizellomycetaceae</taxon>
        <taxon>Spizellomyces</taxon>
    </lineage>
</organism>
<dbReference type="Proteomes" id="UP000053201">
    <property type="component" value="Unassembled WGS sequence"/>
</dbReference>
<dbReference type="RefSeq" id="XP_016607522.1">
    <property type="nucleotide sequence ID" value="XM_016753929.1"/>
</dbReference>
<reference evidence="2 3" key="1">
    <citation type="submission" date="2009-08" db="EMBL/GenBank/DDBJ databases">
        <title>The Genome Sequence of Spizellomyces punctatus strain DAOM BR117.</title>
        <authorList>
            <consortium name="The Broad Institute Genome Sequencing Platform"/>
            <person name="Russ C."/>
            <person name="Cuomo C."/>
            <person name="Shea T."/>
            <person name="Young S.K."/>
            <person name="Zeng Q."/>
            <person name="Koehrsen M."/>
            <person name="Haas B."/>
            <person name="Borodovsky M."/>
            <person name="Guigo R."/>
            <person name="Alvarado L."/>
            <person name="Berlin A."/>
            <person name="Bochicchio J."/>
            <person name="Borenstein D."/>
            <person name="Chapman S."/>
            <person name="Chen Z."/>
            <person name="Engels R."/>
            <person name="Freedman E."/>
            <person name="Gellesch M."/>
            <person name="Goldberg J."/>
            <person name="Griggs A."/>
            <person name="Gujja S."/>
            <person name="Heiman D."/>
            <person name="Hepburn T."/>
            <person name="Howarth C."/>
            <person name="Jen D."/>
            <person name="Larson L."/>
            <person name="Lewis B."/>
            <person name="Mehta T."/>
            <person name="Park D."/>
            <person name="Pearson M."/>
            <person name="Roberts A."/>
            <person name="Saif S."/>
            <person name="Shenoy N."/>
            <person name="Sisk P."/>
            <person name="Stolte C."/>
            <person name="Sykes S."/>
            <person name="Thomson T."/>
            <person name="Walk T."/>
            <person name="White J."/>
            <person name="Yandava C."/>
            <person name="Burger G."/>
            <person name="Gray M.W."/>
            <person name="Holland P.W.H."/>
            <person name="King N."/>
            <person name="Lang F.B.F."/>
            <person name="Roger A.J."/>
            <person name="Ruiz-Trillo I."/>
            <person name="Lander E."/>
            <person name="Nusbaum C."/>
        </authorList>
    </citation>
    <scope>NUCLEOTIDE SEQUENCE [LARGE SCALE GENOMIC DNA]</scope>
    <source>
        <strain evidence="2 3">DAOM BR117</strain>
    </source>
</reference>
<sequence length="173" mass="20385">MSPHEAIEKPYKALINLERYWEKMHQKEPEIFSIGDHVRVKHEGNVFKKAHRENFSSNVYRIGKVIKPFDKLRSYRYVVEGIPDRIFNYNELIKTEEPVTIKVAAALQKRDRLQKQAARELEDLIPVRIQPARTRAQQKKLKVRPKGTFSHIEIPRRKMPGAERPIPAGMPRR</sequence>
<dbReference type="OrthoDB" id="10538704at2759"/>
<dbReference type="AlphaFoldDB" id="A0A0L0HEF4"/>
<evidence type="ECO:0000313" key="3">
    <source>
        <dbReference type="Proteomes" id="UP000053201"/>
    </source>
</evidence>
<accession>A0A0L0HEF4</accession>
<dbReference type="EMBL" id="KQ257458">
    <property type="protein sequence ID" value="KNC99482.1"/>
    <property type="molecule type" value="Genomic_DNA"/>
</dbReference>
<evidence type="ECO:0000256" key="1">
    <source>
        <dbReference type="SAM" id="MobiDB-lite"/>
    </source>
</evidence>
<dbReference type="STRING" id="645134.A0A0L0HEF4"/>